<evidence type="ECO:0000313" key="2">
    <source>
        <dbReference type="Proteomes" id="UP001432322"/>
    </source>
</evidence>
<accession>A0AAV5UVU0</accession>
<dbReference type="EMBL" id="BTSY01000001">
    <property type="protein sequence ID" value="GMT09660.1"/>
    <property type="molecule type" value="Genomic_DNA"/>
</dbReference>
<protein>
    <submittedName>
        <fullName evidence="1">Uncharacterized protein</fullName>
    </submittedName>
</protein>
<name>A0AAV5UVU0_9BILA</name>
<evidence type="ECO:0000313" key="1">
    <source>
        <dbReference type="EMBL" id="GMT09660.1"/>
    </source>
</evidence>
<sequence>SMVESLISVNVDAGTIKSASKKFRLSITAISMFTKIVNVFIDFKSSPCSSSFIHSTALSLVSGECLVKEEFDSIDKVEFKFGETDDEKIESKPEEGVGKHVIKEEPIDYME</sequence>
<dbReference type="AlphaFoldDB" id="A0AAV5UVU0"/>
<comment type="caution">
    <text evidence="1">The sequence shown here is derived from an EMBL/GenBank/DDBJ whole genome shotgun (WGS) entry which is preliminary data.</text>
</comment>
<proteinExistence type="predicted"/>
<gene>
    <name evidence="1" type="ORF">PFISCL1PPCAC_957</name>
</gene>
<keyword evidence="2" id="KW-1185">Reference proteome</keyword>
<reference evidence="1" key="1">
    <citation type="submission" date="2023-10" db="EMBL/GenBank/DDBJ databases">
        <title>Genome assembly of Pristionchus species.</title>
        <authorList>
            <person name="Yoshida K."/>
            <person name="Sommer R.J."/>
        </authorList>
    </citation>
    <scope>NUCLEOTIDE SEQUENCE</scope>
    <source>
        <strain evidence="1">RS5133</strain>
    </source>
</reference>
<organism evidence="1 2">
    <name type="scientific">Pristionchus fissidentatus</name>
    <dbReference type="NCBI Taxonomy" id="1538716"/>
    <lineage>
        <taxon>Eukaryota</taxon>
        <taxon>Metazoa</taxon>
        <taxon>Ecdysozoa</taxon>
        <taxon>Nematoda</taxon>
        <taxon>Chromadorea</taxon>
        <taxon>Rhabditida</taxon>
        <taxon>Rhabditina</taxon>
        <taxon>Diplogasteromorpha</taxon>
        <taxon>Diplogasteroidea</taxon>
        <taxon>Neodiplogasteridae</taxon>
        <taxon>Pristionchus</taxon>
    </lineage>
</organism>
<feature type="non-terminal residue" evidence="1">
    <location>
        <position position="1"/>
    </location>
</feature>
<dbReference type="Proteomes" id="UP001432322">
    <property type="component" value="Unassembled WGS sequence"/>
</dbReference>